<evidence type="ECO:0000313" key="6">
    <source>
        <dbReference type="Proteomes" id="UP000683246"/>
    </source>
</evidence>
<dbReference type="PANTHER" id="PTHR44846">
    <property type="entry name" value="MANNOSYL-D-GLYCERATE TRANSPORT/METABOLISM SYSTEM REPRESSOR MNGR-RELATED"/>
    <property type="match status" value="1"/>
</dbReference>
<dbReference type="EMBL" id="CP058649">
    <property type="protein sequence ID" value="QUI25345.1"/>
    <property type="molecule type" value="Genomic_DNA"/>
</dbReference>
<keyword evidence="3" id="KW-0804">Transcription</keyword>
<evidence type="ECO:0000256" key="3">
    <source>
        <dbReference type="ARBA" id="ARBA00023163"/>
    </source>
</evidence>
<dbReference type="AlphaFoldDB" id="A0A8J8SIW0"/>
<dbReference type="GO" id="GO:0003677">
    <property type="term" value="F:DNA binding"/>
    <property type="evidence" value="ECO:0007669"/>
    <property type="project" value="UniProtKB-KW"/>
</dbReference>
<dbReference type="InterPro" id="IPR036390">
    <property type="entry name" value="WH_DNA-bd_sf"/>
</dbReference>
<organism evidence="5 6">
    <name type="scientific">Vallitalea pronyensis</name>
    <dbReference type="NCBI Taxonomy" id="1348613"/>
    <lineage>
        <taxon>Bacteria</taxon>
        <taxon>Bacillati</taxon>
        <taxon>Bacillota</taxon>
        <taxon>Clostridia</taxon>
        <taxon>Lachnospirales</taxon>
        <taxon>Vallitaleaceae</taxon>
        <taxon>Vallitalea</taxon>
    </lineage>
</organism>
<evidence type="ECO:0000259" key="4">
    <source>
        <dbReference type="PROSITE" id="PS50949"/>
    </source>
</evidence>
<keyword evidence="2" id="KW-0238">DNA-binding</keyword>
<name>A0A8J8SIW0_9FIRM</name>
<dbReference type="PANTHER" id="PTHR44846:SF17">
    <property type="entry name" value="GNTR-FAMILY TRANSCRIPTIONAL REGULATOR"/>
    <property type="match status" value="1"/>
</dbReference>
<dbReference type="PROSITE" id="PS50949">
    <property type="entry name" value="HTH_GNTR"/>
    <property type="match status" value="1"/>
</dbReference>
<dbReference type="CDD" id="cd07377">
    <property type="entry name" value="WHTH_GntR"/>
    <property type="match status" value="1"/>
</dbReference>
<gene>
    <name evidence="5" type="ORF">HZI73_24930</name>
</gene>
<dbReference type="Pfam" id="PF07702">
    <property type="entry name" value="UTRA"/>
    <property type="match status" value="1"/>
</dbReference>
<accession>A0A8J8SIW0</accession>
<dbReference type="InterPro" id="IPR011663">
    <property type="entry name" value="UTRA"/>
</dbReference>
<feature type="domain" description="HTH gntR-type" evidence="4">
    <location>
        <begin position="2"/>
        <end position="70"/>
    </location>
</feature>
<dbReference type="SMART" id="SM00866">
    <property type="entry name" value="UTRA"/>
    <property type="match status" value="1"/>
</dbReference>
<dbReference type="GO" id="GO:0003700">
    <property type="term" value="F:DNA-binding transcription factor activity"/>
    <property type="evidence" value="ECO:0007669"/>
    <property type="project" value="InterPro"/>
</dbReference>
<dbReference type="InterPro" id="IPR036388">
    <property type="entry name" value="WH-like_DNA-bd_sf"/>
</dbReference>
<keyword evidence="1" id="KW-0805">Transcription regulation</keyword>
<dbReference type="Proteomes" id="UP000683246">
    <property type="component" value="Chromosome"/>
</dbReference>
<dbReference type="SUPFAM" id="SSF46785">
    <property type="entry name" value="Winged helix' DNA-binding domain"/>
    <property type="match status" value="1"/>
</dbReference>
<dbReference type="SUPFAM" id="SSF64288">
    <property type="entry name" value="Chorismate lyase-like"/>
    <property type="match status" value="1"/>
</dbReference>
<sequence length="237" mass="27194">MRKGTDGIILELKRLIENETFKLNEKLPPENDMAKLFGVSRVTYRVAVKHLEAEGKLFVKHGVGTFVVNPLPVIESDVQKLESIGAMIRHAGFKEHEKQEALDFVSCKESIAKQLQIAPHSTVVKLERYRIVNHEPVVYSMNYMPYHLVGKAFEDNQFSGSLFRFLMFHCNINILCADSEFCASAPGDSNAKKLISSGKESVILLKQLHYDQNNIPVLYSYDYLRNDIFKFQIRRRI</sequence>
<dbReference type="Gene3D" id="3.40.1410.10">
    <property type="entry name" value="Chorismate lyase-like"/>
    <property type="match status" value="1"/>
</dbReference>
<dbReference type="InterPro" id="IPR028978">
    <property type="entry name" value="Chorismate_lyase_/UTRA_dom_sf"/>
</dbReference>
<evidence type="ECO:0000256" key="1">
    <source>
        <dbReference type="ARBA" id="ARBA00023015"/>
    </source>
</evidence>
<dbReference type="Gene3D" id="1.10.10.10">
    <property type="entry name" value="Winged helix-like DNA-binding domain superfamily/Winged helix DNA-binding domain"/>
    <property type="match status" value="1"/>
</dbReference>
<evidence type="ECO:0000256" key="2">
    <source>
        <dbReference type="ARBA" id="ARBA00023125"/>
    </source>
</evidence>
<evidence type="ECO:0000313" key="5">
    <source>
        <dbReference type="EMBL" id="QUI25345.1"/>
    </source>
</evidence>
<dbReference type="RefSeq" id="WP_212696046.1">
    <property type="nucleotide sequence ID" value="NZ_CP058649.1"/>
</dbReference>
<keyword evidence="6" id="KW-1185">Reference proteome</keyword>
<reference evidence="5" key="1">
    <citation type="submission" date="2020-07" db="EMBL/GenBank/DDBJ databases">
        <title>Vallitalea pronyensis genome.</title>
        <authorList>
            <person name="Postec A."/>
        </authorList>
    </citation>
    <scope>NUCLEOTIDE SEQUENCE</scope>
    <source>
        <strain evidence="5">FatNI3</strain>
    </source>
</reference>
<dbReference type="InterPro" id="IPR050679">
    <property type="entry name" value="Bact_HTH_transcr_reg"/>
</dbReference>
<dbReference type="GO" id="GO:0045892">
    <property type="term" value="P:negative regulation of DNA-templated transcription"/>
    <property type="evidence" value="ECO:0007669"/>
    <property type="project" value="TreeGrafter"/>
</dbReference>
<dbReference type="Pfam" id="PF00392">
    <property type="entry name" value="GntR"/>
    <property type="match status" value="1"/>
</dbReference>
<dbReference type="InterPro" id="IPR000524">
    <property type="entry name" value="Tscrpt_reg_HTH_GntR"/>
</dbReference>
<dbReference type="PRINTS" id="PR00035">
    <property type="entry name" value="HTHGNTR"/>
</dbReference>
<dbReference type="SMART" id="SM00345">
    <property type="entry name" value="HTH_GNTR"/>
    <property type="match status" value="1"/>
</dbReference>
<proteinExistence type="predicted"/>
<dbReference type="KEGG" id="vpy:HZI73_24930"/>
<protein>
    <submittedName>
        <fullName evidence="5">GntR family transcriptional regulator</fullName>
    </submittedName>
</protein>